<evidence type="ECO:0000313" key="3">
    <source>
        <dbReference type="EMBL" id="MQL84091.1"/>
    </source>
</evidence>
<organism evidence="3 4">
    <name type="scientific">Colocasia esculenta</name>
    <name type="common">Wild taro</name>
    <name type="synonym">Arum esculentum</name>
    <dbReference type="NCBI Taxonomy" id="4460"/>
    <lineage>
        <taxon>Eukaryota</taxon>
        <taxon>Viridiplantae</taxon>
        <taxon>Streptophyta</taxon>
        <taxon>Embryophyta</taxon>
        <taxon>Tracheophyta</taxon>
        <taxon>Spermatophyta</taxon>
        <taxon>Magnoliopsida</taxon>
        <taxon>Liliopsida</taxon>
        <taxon>Araceae</taxon>
        <taxon>Aroideae</taxon>
        <taxon>Colocasieae</taxon>
        <taxon>Colocasia</taxon>
    </lineage>
</organism>
<dbReference type="InterPro" id="IPR005174">
    <property type="entry name" value="KIB1-4_b-propeller"/>
</dbReference>
<evidence type="ECO:0000256" key="1">
    <source>
        <dbReference type="SAM" id="MobiDB-lite"/>
    </source>
</evidence>
<name>A0A843UL50_COLES</name>
<keyword evidence="4" id="KW-1185">Reference proteome</keyword>
<gene>
    <name evidence="3" type="ORF">Taro_016594</name>
</gene>
<evidence type="ECO:0000259" key="2">
    <source>
        <dbReference type="Pfam" id="PF03478"/>
    </source>
</evidence>
<feature type="region of interest" description="Disordered" evidence="1">
    <location>
        <begin position="30"/>
        <end position="56"/>
    </location>
</feature>
<protein>
    <recommendedName>
        <fullName evidence="2">KIB1-4 beta-propeller domain-containing protein</fullName>
    </recommendedName>
</protein>
<dbReference type="Proteomes" id="UP000652761">
    <property type="component" value="Unassembled WGS sequence"/>
</dbReference>
<proteinExistence type="predicted"/>
<evidence type="ECO:0000313" key="4">
    <source>
        <dbReference type="Proteomes" id="UP000652761"/>
    </source>
</evidence>
<feature type="domain" description="KIB1-4 beta-propeller" evidence="2">
    <location>
        <begin position="47"/>
        <end position="93"/>
    </location>
</feature>
<dbReference type="EMBL" id="NMUH01000738">
    <property type="protein sequence ID" value="MQL84091.1"/>
    <property type="molecule type" value="Genomic_DNA"/>
</dbReference>
<dbReference type="OrthoDB" id="1937564at2759"/>
<accession>A0A843UL50</accession>
<dbReference type="AlphaFoldDB" id="A0A843UL50"/>
<sequence>MEMVGPSFTGQPCRRTCWCSSVGASPRQCSSGLPPSAKLGDKRTLHPRRHTPPTERDCVSSYHGWVALVHITASQMLLVNPITRAQIPLPSIALDDEDPPAFWEVLKGPRRQQQQRCRCIYTFSRIRKSLPPSPTLVSRVPTPLLHPSSSSSFDFLRLRRQRIFCRGIDIAIVPLQILLGSHATSAYGLLHSQTGLPTWVFFPRSPYLALGFTPLQIFLSIDNASCVCDAMTMVTGLWTYWVPVTLAGARRLELNEFQSVGILFKGEKLTFPQ</sequence>
<comment type="caution">
    <text evidence="3">The sequence shown here is derived from an EMBL/GenBank/DDBJ whole genome shotgun (WGS) entry which is preliminary data.</text>
</comment>
<reference evidence="3" key="1">
    <citation type="submission" date="2017-07" db="EMBL/GenBank/DDBJ databases">
        <title>Taro Niue Genome Assembly and Annotation.</title>
        <authorList>
            <person name="Atibalentja N."/>
            <person name="Keating K."/>
            <person name="Fields C.J."/>
        </authorList>
    </citation>
    <scope>NUCLEOTIDE SEQUENCE</scope>
    <source>
        <strain evidence="3">Niue_2</strain>
        <tissue evidence="3">Leaf</tissue>
    </source>
</reference>
<dbReference type="Pfam" id="PF03478">
    <property type="entry name" value="Beta-prop_KIB1-4"/>
    <property type="match status" value="1"/>
</dbReference>